<evidence type="ECO:0000256" key="3">
    <source>
        <dbReference type="SAM" id="Phobius"/>
    </source>
</evidence>
<dbReference type="Pfam" id="PF01478">
    <property type="entry name" value="Peptidase_A24"/>
    <property type="match status" value="1"/>
</dbReference>
<proteinExistence type="inferred from homology"/>
<evidence type="ECO:0000313" key="5">
    <source>
        <dbReference type="EMBL" id="MCZ4298832.1"/>
    </source>
</evidence>
<protein>
    <submittedName>
        <fullName evidence="5">A24 family peptidase</fullName>
    </submittedName>
</protein>
<dbReference type="InterPro" id="IPR000045">
    <property type="entry name" value="Prepilin_IV_endopep_pep"/>
</dbReference>
<feature type="domain" description="Prepilin type IV endopeptidase peptidase" evidence="4">
    <location>
        <begin position="35"/>
        <end position="140"/>
    </location>
</feature>
<evidence type="ECO:0000313" key="6">
    <source>
        <dbReference type="Proteomes" id="UP001083770"/>
    </source>
</evidence>
<dbReference type="Proteomes" id="UP001083770">
    <property type="component" value="Unassembled WGS sequence"/>
</dbReference>
<feature type="transmembrane region" description="Helical" evidence="3">
    <location>
        <begin position="52"/>
        <end position="70"/>
    </location>
</feature>
<comment type="caution">
    <text evidence="5">The sequence shown here is derived from an EMBL/GenBank/DDBJ whole genome shotgun (WGS) entry which is preliminary data.</text>
</comment>
<name>A0ABT4LXI5_9PROT</name>
<feature type="transmembrane region" description="Helical" evidence="3">
    <location>
        <begin position="29"/>
        <end position="45"/>
    </location>
</feature>
<dbReference type="PANTHER" id="PTHR30487">
    <property type="entry name" value="TYPE 4 PREPILIN-LIKE PROTEINS LEADER PEPTIDE-PROCESSING ENZYME"/>
    <property type="match status" value="1"/>
</dbReference>
<gene>
    <name evidence="5" type="ORF">O4G74_12255</name>
</gene>
<dbReference type="EMBL" id="JAPWGW010000004">
    <property type="protein sequence ID" value="MCZ4298832.1"/>
    <property type="molecule type" value="Genomic_DNA"/>
</dbReference>
<dbReference type="Gene3D" id="1.20.120.1220">
    <property type="match status" value="1"/>
</dbReference>
<accession>A0ABT4LXI5</accession>
<sequence>MRAAILLLYALLALAVAVSAWLFAPPGMLILTLAMGAVLVTLAIIDWRTFILPDPLNAVLAALGVLMVWQHARADWLDHLIGGVAGYLVLLGLELFYRHVRGIDALGRGDAKLAGALGLWLAWQGLPLLFLIAAASGLLAVLVYAGLMRRQFTTDTPIAFGPWIALSGWICWLAGPVILPA</sequence>
<evidence type="ECO:0000256" key="2">
    <source>
        <dbReference type="RuleBase" id="RU003793"/>
    </source>
</evidence>
<evidence type="ECO:0000256" key="1">
    <source>
        <dbReference type="ARBA" id="ARBA00005801"/>
    </source>
</evidence>
<feature type="transmembrane region" description="Helical" evidence="3">
    <location>
        <begin position="159"/>
        <end position="179"/>
    </location>
</feature>
<keyword evidence="3" id="KW-0472">Membrane</keyword>
<dbReference type="PANTHER" id="PTHR30487:SF0">
    <property type="entry name" value="PREPILIN LEADER PEPTIDASE_N-METHYLTRANSFERASE-RELATED"/>
    <property type="match status" value="1"/>
</dbReference>
<feature type="transmembrane region" description="Helical" evidence="3">
    <location>
        <begin position="117"/>
        <end position="147"/>
    </location>
</feature>
<feature type="transmembrane region" description="Helical" evidence="3">
    <location>
        <begin position="76"/>
        <end position="97"/>
    </location>
</feature>
<dbReference type="RefSeq" id="WP_269402897.1">
    <property type="nucleotide sequence ID" value="NZ_JAPWGW010000004.1"/>
</dbReference>
<comment type="similarity">
    <text evidence="1 2">Belongs to the peptidase A24 family.</text>
</comment>
<keyword evidence="6" id="KW-1185">Reference proteome</keyword>
<evidence type="ECO:0000259" key="4">
    <source>
        <dbReference type="Pfam" id="PF01478"/>
    </source>
</evidence>
<dbReference type="InterPro" id="IPR050882">
    <property type="entry name" value="Prepilin_peptidase/N-MTase"/>
</dbReference>
<reference evidence="5" key="1">
    <citation type="submission" date="2022-12" db="EMBL/GenBank/DDBJ databases">
        <title>Bacterial isolates from different developmental stages of Nematostella vectensis.</title>
        <authorList>
            <person name="Fraune S."/>
        </authorList>
    </citation>
    <scope>NUCLEOTIDE SEQUENCE</scope>
    <source>
        <strain evidence="5">G21632-S1</strain>
    </source>
</reference>
<keyword evidence="3" id="KW-1133">Transmembrane helix</keyword>
<dbReference type="InterPro" id="IPR014032">
    <property type="entry name" value="Peptidase_A24A_bac"/>
</dbReference>
<keyword evidence="3" id="KW-0812">Transmembrane</keyword>
<dbReference type="PRINTS" id="PR00864">
    <property type="entry name" value="PREPILNPTASE"/>
</dbReference>
<organism evidence="5 6">
    <name type="scientific">Henriciella marina</name>
    <dbReference type="NCBI Taxonomy" id="453851"/>
    <lineage>
        <taxon>Bacteria</taxon>
        <taxon>Pseudomonadati</taxon>
        <taxon>Pseudomonadota</taxon>
        <taxon>Alphaproteobacteria</taxon>
        <taxon>Hyphomonadales</taxon>
        <taxon>Hyphomonadaceae</taxon>
        <taxon>Henriciella</taxon>
    </lineage>
</organism>